<feature type="transmembrane region" description="Helical" evidence="1">
    <location>
        <begin position="941"/>
        <end position="962"/>
    </location>
</feature>
<keyword evidence="3" id="KW-1185">Reference proteome</keyword>
<dbReference type="EMBL" id="PIPY01000001">
    <property type="protein sequence ID" value="RUO63691.1"/>
    <property type="molecule type" value="Genomic_DNA"/>
</dbReference>
<proteinExistence type="predicted"/>
<feature type="transmembrane region" description="Helical" evidence="1">
    <location>
        <begin position="983"/>
        <end position="1005"/>
    </location>
</feature>
<dbReference type="SUPFAM" id="SSF82866">
    <property type="entry name" value="Multidrug efflux transporter AcrB transmembrane domain"/>
    <property type="match status" value="2"/>
</dbReference>
<name>A0A432YQK3_9GAMM</name>
<dbReference type="GO" id="GO:0005886">
    <property type="term" value="C:plasma membrane"/>
    <property type="evidence" value="ECO:0007669"/>
    <property type="project" value="TreeGrafter"/>
</dbReference>
<dbReference type="Gene3D" id="3.30.2090.10">
    <property type="entry name" value="Multidrug efflux transporter AcrB TolC docking domain, DN and DC subdomains"/>
    <property type="match status" value="2"/>
</dbReference>
<feature type="transmembrane region" description="Helical" evidence="1">
    <location>
        <begin position="21"/>
        <end position="39"/>
    </location>
</feature>
<reference evidence="3" key="1">
    <citation type="journal article" date="2018" name="Front. Microbiol.">
        <title>Genome-Based Analysis Reveals the Taxonomy and Diversity of the Family Idiomarinaceae.</title>
        <authorList>
            <person name="Liu Y."/>
            <person name="Lai Q."/>
            <person name="Shao Z."/>
        </authorList>
    </citation>
    <scope>NUCLEOTIDE SEQUENCE [LARGE SCALE GENOMIC DNA]</scope>
    <source>
        <strain evidence="3">CVS-6</strain>
    </source>
</reference>
<feature type="transmembrane region" description="Helical" evidence="1">
    <location>
        <begin position="1017"/>
        <end position="1039"/>
    </location>
</feature>
<dbReference type="OrthoDB" id="9758297at2"/>
<feature type="transmembrane region" description="Helical" evidence="1">
    <location>
        <begin position="890"/>
        <end position="908"/>
    </location>
</feature>
<accession>A0A432YQK3</accession>
<comment type="caution">
    <text evidence="2">The sequence shown here is derived from an EMBL/GenBank/DDBJ whole genome shotgun (WGS) entry which is preliminary data.</text>
</comment>
<dbReference type="Gene3D" id="3.30.70.1430">
    <property type="entry name" value="Multidrug efflux transporter AcrB pore domain"/>
    <property type="match status" value="2"/>
</dbReference>
<dbReference type="GO" id="GO:0042910">
    <property type="term" value="F:xenobiotic transmembrane transporter activity"/>
    <property type="evidence" value="ECO:0007669"/>
    <property type="project" value="TreeGrafter"/>
</dbReference>
<dbReference type="Pfam" id="PF00873">
    <property type="entry name" value="ACR_tran"/>
    <property type="match status" value="1"/>
</dbReference>
<dbReference type="Gene3D" id="3.30.70.1440">
    <property type="entry name" value="Multidrug efflux transporter AcrB pore domain"/>
    <property type="match status" value="1"/>
</dbReference>
<feature type="transmembrane region" description="Helical" evidence="1">
    <location>
        <begin position="470"/>
        <end position="493"/>
    </location>
</feature>
<dbReference type="PRINTS" id="PR00702">
    <property type="entry name" value="ACRIFLAVINRP"/>
</dbReference>
<dbReference type="Gene3D" id="3.30.70.1320">
    <property type="entry name" value="Multidrug efflux transporter AcrB pore domain like"/>
    <property type="match status" value="1"/>
</dbReference>
<protein>
    <submittedName>
        <fullName evidence="2">Multidrug transporter AcrB</fullName>
    </submittedName>
</protein>
<feature type="transmembrane region" description="Helical" evidence="1">
    <location>
        <begin position="342"/>
        <end position="361"/>
    </location>
</feature>
<keyword evidence="1" id="KW-1133">Transmembrane helix</keyword>
<evidence type="ECO:0000313" key="3">
    <source>
        <dbReference type="Proteomes" id="UP000288259"/>
    </source>
</evidence>
<feature type="transmembrane region" description="Helical" evidence="1">
    <location>
        <begin position="915"/>
        <end position="935"/>
    </location>
</feature>
<gene>
    <name evidence="2" type="ORF">CWI71_01110</name>
</gene>
<evidence type="ECO:0000313" key="2">
    <source>
        <dbReference type="EMBL" id="RUO63691.1"/>
    </source>
</evidence>
<dbReference type="InterPro" id="IPR027463">
    <property type="entry name" value="AcrB_DN_DC_subdom"/>
</dbReference>
<feature type="transmembrane region" description="Helical" evidence="1">
    <location>
        <begin position="537"/>
        <end position="560"/>
    </location>
</feature>
<dbReference type="Gene3D" id="1.20.1640.10">
    <property type="entry name" value="Multidrug efflux transporter AcrB transmembrane domain"/>
    <property type="match status" value="2"/>
</dbReference>
<dbReference type="PANTHER" id="PTHR32063:SF16">
    <property type="entry name" value="CATION EFFLUX SYSTEM (ACRB_ACRD_ACRF FAMILY)"/>
    <property type="match status" value="1"/>
</dbReference>
<dbReference type="AlphaFoldDB" id="A0A432YQK3"/>
<dbReference type="RefSeq" id="WP_126753400.1">
    <property type="nucleotide sequence ID" value="NZ_PIPY01000001.1"/>
</dbReference>
<dbReference type="PANTHER" id="PTHR32063">
    <property type="match status" value="1"/>
</dbReference>
<feature type="transmembrane region" description="Helical" evidence="1">
    <location>
        <begin position="438"/>
        <end position="458"/>
    </location>
</feature>
<feature type="transmembrane region" description="Helical" evidence="1">
    <location>
        <begin position="394"/>
        <end position="417"/>
    </location>
</feature>
<evidence type="ECO:0000256" key="1">
    <source>
        <dbReference type="SAM" id="Phobius"/>
    </source>
</evidence>
<dbReference type="Proteomes" id="UP000288259">
    <property type="component" value="Unassembled WGS sequence"/>
</dbReference>
<sequence>MATNKLGIAGRLAAWGERSQLTPLLAIFALLLGIMAALITPREEEPQIDVTMADVMVALPGAQVAQIEQQIATPLEQHFARMQGIEHIYSVSQPGQALVTVQFAVGVAREKALVELFDSLASWQLQHPSLSQPLVKTRGIDDVPILGLTLTSPELDLKSVADTLRAPLQNVDGVRDIAVIGAELEQVSVTLDSTALQQVGLDVNRVAQALASQNASAQAGYRLQDGQQLQVQAGSFIGSAQQLRELVVAVVDGRPVRLEQVATIHPGATRASRYVWSREKNGQVQPAVTMTVTKKTGENAVEVAERVLTRLNTLEEQWLPPALNVEVTRNYGQTADNKASKLIQKLIFATISVVALVLFTLGKREAVVVGSAVVLTLATTLFASWAWGFTLNRVSLFALIFSIGILVDDAIVVVENIHRHLGLGKSLKQAIPPAVDEVGGPTILATFTVIAALLPMAFVSGLMGPYMSPIPINASMGMLLSLIIALTVTPWLARRLLRDHNSHDSQGHGAQSKAPGRLHRLFEKLMQPLLASRKKRYAMGFGLILLIVAMLGLAVVQAVVMKMLPFDNKSEIKLVLDMPEYSTLEQTNKVLLEMAHKLDEVPEVRATQIYAGTAAPIGFNGLVRQYYLRSAAHQGDIQIILADKEARERASHKIALAIRPLVEPIAAAAGASVKVVEVPPGPPVLAPIVAEIYGPGAAEREAGARQVMQQLQQTEGVVDIDSTLVAAGHEEVWHINYARATQLGVNPAHAVQVLQTALSGMPVTYLALPDQLQPVPVKLHLPADWQAQLAQLQSLTVTSAQDHAVPLGAIIERRQVPIQQPRYHKDLRPVIYVTADMAGELDSPLYGLFAAAGNIDLPQSFISQPDEWDETALKWDGEWQITYETFRDMGLAYAVGLLLIYLLVVGHFGSYGTPLVIMAPIPLTLIGIMPGHALLDAQFTATSMIGMIALAGIIVRNSILLVDFIRDAVAKGKALNDAVIEAAAVRAQPIVLTAIAAMLGAFFILDDPIFNGLAVSLIFGIAVSTVLTLVVIPLLYASLLRRKQQKAS</sequence>
<feature type="transmembrane region" description="Helical" evidence="1">
    <location>
        <begin position="368"/>
        <end position="388"/>
    </location>
</feature>
<dbReference type="SUPFAM" id="SSF82693">
    <property type="entry name" value="Multidrug efflux transporter AcrB pore domain, PN1, PN2, PC1 and PC2 subdomains"/>
    <property type="match status" value="3"/>
</dbReference>
<keyword evidence="1" id="KW-0812">Transmembrane</keyword>
<organism evidence="2 3">
    <name type="scientific">Pseudidiomarina insulisalsae</name>
    <dbReference type="NCBI Taxonomy" id="575789"/>
    <lineage>
        <taxon>Bacteria</taxon>
        <taxon>Pseudomonadati</taxon>
        <taxon>Pseudomonadota</taxon>
        <taxon>Gammaproteobacteria</taxon>
        <taxon>Alteromonadales</taxon>
        <taxon>Idiomarinaceae</taxon>
        <taxon>Pseudidiomarina</taxon>
    </lineage>
</organism>
<keyword evidence="1" id="KW-0472">Membrane</keyword>
<dbReference type="InterPro" id="IPR001036">
    <property type="entry name" value="Acrflvin-R"/>
</dbReference>
<dbReference type="SUPFAM" id="SSF82714">
    <property type="entry name" value="Multidrug efflux transporter AcrB TolC docking domain, DN and DC subdomains"/>
    <property type="match status" value="2"/>
</dbReference>